<dbReference type="CDD" id="cd00118">
    <property type="entry name" value="LysM"/>
    <property type="match status" value="2"/>
</dbReference>
<feature type="domain" description="LysM" evidence="4">
    <location>
        <begin position="216"/>
        <end position="261"/>
    </location>
</feature>
<keyword evidence="3" id="KW-0732">Signal</keyword>
<accession>A0ABR4FID8</accession>
<dbReference type="EMBL" id="JBFTWV010000283">
    <property type="protein sequence ID" value="KAL2783006.1"/>
    <property type="molecule type" value="Genomic_DNA"/>
</dbReference>
<comment type="caution">
    <text evidence="5">The sequence shown here is derived from an EMBL/GenBank/DDBJ whole genome shotgun (WGS) entry which is preliminary data.</text>
</comment>
<dbReference type="SMART" id="SM00257">
    <property type="entry name" value="LysM"/>
    <property type="match status" value="4"/>
</dbReference>
<feature type="signal peptide" evidence="3">
    <location>
        <begin position="1"/>
        <end position="26"/>
    </location>
</feature>
<dbReference type="SUPFAM" id="SSF54106">
    <property type="entry name" value="LysM domain"/>
    <property type="match status" value="1"/>
</dbReference>
<sequence>MALSRLLPLWQVTLLCVSSLAASWQALPDDTVDEYSDQYADALPTNLTACIPAVRGLSSNNFYSEHGLDQICTSECRDELTAYEKTVTDGCPRVTYTNEWGTELPTSEIASTLAFEFQRTCLKNEGQYCNVVLGNLTQNGGDECNKCLLLKLRSEAQYPYGSGPEVYSSVYPSFTSPCGFTGYPVTVTPTPVVPSSTPSPSSFAIPTPTDTSCAGKTYKIQPNDTCTSISLSQNIATFQLLLDNNLQAYCANFPTSGTLCIKNTCTVYTVKQGDTCKSVAKAHGITMVQMRTYNPWIDGGCYNFNRSVGTQICLDEPGEKYHPPSTCGEFYTVVEVDNCTSVAERFSIPRGDFSMLNPWLNEQCTNLLLGVSYCVLPVGDMSNYPGAPGYIPTISQIPWTDLPDETYTPIFDPDVSKIAPARQQTARATIPSNCTPYAKAVKGDNCVDFAKAHGITPEELYEWNAAVLGEGGEECGMMFQAETYYCIGVSG</sequence>
<protein>
    <recommendedName>
        <fullName evidence="4">LysM domain-containing protein</fullName>
    </recommendedName>
</protein>
<evidence type="ECO:0000259" key="4">
    <source>
        <dbReference type="PROSITE" id="PS51782"/>
    </source>
</evidence>
<evidence type="ECO:0000313" key="5">
    <source>
        <dbReference type="EMBL" id="KAL2783006.1"/>
    </source>
</evidence>
<feature type="chain" id="PRO_5045910100" description="LysM domain-containing protein" evidence="3">
    <location>
        <begin position="27"/>
        <end position="491"/>
    </location>
</feature>
<evidence type="ECO:0000256" key="3">
    <source>
        <dbReference type="SAM" id="SignalP"/>
    </source>
</evidence>
<evidence type="ECO:0000256" key="2">
    <source>
        <dbReference type="ARBA" id="ARBA00023026"/>
    </source>
</evidence>
<feature type="domain" description="LysM" evidence="4">
    <location>
        <begin position="266"/>
        <end position="314"/>
    </location>
</feature>
<dbReference type="Proteomes" id="UP001610563">
    <property type="component" value="Unassembled WGS sequence"/>
</dbReference>
<dbReference type="InterPro" id="IPR052210">
    <property type="entry name" value="LysM1-like"/>
</dbReference>
<feature type="domain" description="LysM" evidence="4">
    <location>
        <begin position="329"/>
        <end position="375"/>
    </location>
</feature>
<keyword evidence="2" id="KW-0843">Virulence</keyword>
<proteinExistence type="predicted"/>
<dbReference type="PANTHER" id="PTHR34997">
    <property type="entry name" value="AM15"/>
    <property type="match status" value="1"/>
</dbReference>
<dbReference type="Pfam" id="PF01476">
    <property type="entry name" value="LysM"/>
    <property type="match status" value="3"/>
</dbReference>
<dbReference type="Gene3D" id="3.10.350.10">
    <property type="entry name" value="LysM domain"/>
    <property type="match status" value="4"/>
</dbReference>
<evidence type="ECO:0000313" key="6">
    <source>
        <dbReference type="Proteomes" id="UP001610563"/>
    </source>
</evidence>
<dbReference type="PROSITE" id="PS51782">
    <property type="entry name" value="LYSM"/>
    <property type="match status" value="3"/>
</dbReference>
<reference evidence="5 6" key="1">
    <citation type="submission" date="2024-07" db="EMBL/GenBank/DDBJ databases">
        <title>Section-level genome sequencing and comparative genomics of Aspergillus sections Usti and Cavernicolus.</title>
        <authorList>
            <consortium name="Lawrence Berkeley National Laboratory"/>
            <person name="Nybo J.L."/>
            <person name="Vesth T.C."/>
            <person name="Theobald S."/>
            <person name="Frisvad J.C."/>
            <person name="Larsen T.O."/>
            <person name="Kjaerboelling I."/>
            <person name="Rothschild-Mancinelli K."/>
            <person name="Lyhne E.K."/>
            <person name="Kogle M.E."/>
            <person name="Barry K."/>
            <person name="Clum A."/>
            <person name="Na H."/>
            <person name="Ledsgaard L."/>
            <person name="Lin J."/>
            <person name="Lipzen A."/>
            <person name="Kuo A."/>
            <person name="Riley R."/>
            <person name="Mondo S."/>
            <person name="Labutti K."/>
            <person name="Haridas S."/>
            <person name="Pangalinan J."/>
            <person name="Salamov A.A."/>
            <person name="Simmons B.A."/>
            <person name="Magnuson J.K."/>
            <person name="Chen J."/>
            <person name="Drula E."/>
            <person name="Henrissat B."/>
            <person name="Wiebenga A."/>
            <person name="Lubbers R.J."/>
            <person name="Gomes A.C."/>
            <person name="Makela M.R."/>
            <person name="Stajich J."/>
            <person name="Grigoriev I.V."/>
            <person name="Mortensen U.H."/>
            <person name="De Vries R.P."/>
            <person name="Baker S.E."/>
            <person name="Andersen M.R."/>
        </authorList>
    </citation>
    <scope>NUCLEOTIDE SEQUENCE [LARGE SCALE GENOMIC DNA]</scope>
    <source>
        <strain evidence="5 6">CBS 209.92</strain>
    </source>
</reference>
<evidence type="ECO:0000256" key="1">
    <source>
        <dbReference type="ARBA" id="ARBA00022669"/>
    </source>
</evidence>
<dbReference type="PANTHER" id="PTHR34997:SF1">
    <property type="entry name" value="PEPTIDOGLYCAN-BINDING LYSIN DOMAIN"/>
    <property type="match status" value="1"/>
</dbReference>
<dbReference type="InterPro" id="IPR036779">
    <property type="entry name" value="LysM_dom_sf"/>
</dbReference>
<gene>
    <name evidence="5" type="ORF">BJX66DRAFT_345334</name>
</gene>
<organism evidence="5 6">
    <name type="scientific">Aspergillus keveii</name>
    <dbReference type="NCBI Taxonomy" id="714993"/>
    <lineage>
        <taxon>Eukaryota</taxon>
        <taxon>Fungi</taxon>
        <taxon>Dikarya</taxon>
        <taxon>Ascomycota</taxon>
        <taxon>Pezizomycotina</taxon>
        <taxon>Eurotiomycetes</taxon>
        <taxon>Eurotiomycetidae</taxon>
        <taxon>Eurotiales</taxon>
        <taxon>Aspergillaceae</taxon>
        <taxon>Aspergillus</taxon>
        <taxon>Aspergillus subgen. Nidulantes</taxon>
    </lineage>
</organism>
<keyword evidence="6" id="KW-1185">Reference proteome</keyword>
<keyword evidence="1" id="KW-0147">Chitin-binding</keyword>
<dbReference type="InterPro" id="IPR018392">
    <property type="entry name" value="LysM"/>
</dbReference>
<name>A0ABR4FID8_9EURO</name>